<protein>
    <submittedName>
        <fullName evidence="1">Uncharacterized protein</fullName>
    </submittedName>
</protein>
<sequence>MESFRVLVELLKTRLWDRDAAAVAGSAGDFDALLGDIQRHAAARLLASKPLDQPLTRRDYQSAKAFLMRIYDDEGVERKWTEKVSYFKQLDPESLAVAVILCNGDKALRHATDTIQALCQGVEKVAKWSRWPHDERLKTLVQKYRQQPASSSVTLPAQPSATPQLTPAQTKPVVLKCLSCGAPLDIELACKQATSGTVITQAPAPRPQGIRSLNVCPDPAPPSPALSSNVTILKKSFPEPKLGSDAQQPPGLGHTGPGFTPPPPTDQPNGTAAYLAQIGLIFKQPRPRQMIYRLGDFLRFTDRHLPPTIEFTLEALSLDSARYVSVRIRGVWFEVTPAWIEARGLRSSPSPLAGLASMAYIPRKEVLDGILSHLRETQSYGFQHMISTGGLRELRDLNIATLWWFGADDGDGRVWPNGFGELLVQWWRPSSCRDFLDWACEGYFDHR</sequence>
<dbReference type="EMBL" id="JAGIZQ010000004">
    <property type="protein sequence ID" value="KAH6632808.1"/>
    <property type="molecule type" value="Genomic_DNA"/>
</dbReference>
<dbReference type="Proteomes" id="UP000724584">
    <property type="component" value="Unassembled WGS sequence"/>
</dbReference>
<accession>A0ACB7PBG1</accession>
<organism evidence="1 2">
    <name type="scientific">Chaetomium tenue</name>
    <dbReference type="NCBI Taxonomy" id="1854479"/>
    <lineage>
        <taxon>Eukaryota</taxon>
        <taxon>Fungi</taxon>
        <taxon>Dikarya</taxon>
        <taxon>Ascomycota</taxon>
        <taxon>Pezizomycotina</taxon>
        <taxon>Sordariomycetes</taxon>
        <taxon>Sordariomycetidae</taxon>
        <taxon>Sordariales</taxon>
        <taxon>Chaetomiaceae</taxon>
        <taxon>Chaetomium</taxon>
    </lineage>
</organism>
<gene>
    <name evidence="1" type="ORF">F5144DRAFT_548717</name>
</gene>
<comment type="caution">
    <text evidence="1">The sequence shown here is derived from an EMBL/GenBank/DDBJ whole genome shotgun (WGS) entry which is preliminary data.</text>
</comment>
<keyword evidence="2" id="KW-1185">Reference proteome</keyword>
<evidence type="ECO:0000313" key="1">
    <source>
        <dbReference type="EMBL" id="KAH6632808.1"/>
    </source>
</evidence>
<name>A0ACB7PBG1_9PEZI</name>
<evidence type="ECO:0000313" key="2">
    <source>
        <dbReference type="Proteomes" id="UP000724584"/>
    </source>
</evidence>
<proteinExistence type="predicted"/>
<reference evidence="1 2" key="1">
    <citation type="journal article" date="2021" name="Nat. Commun.">
        <title>Genetic determinants of endophytism in the Arabidopsis root mycobiome.</title>
        <authorList>
            <person name="Mesny F."/>
            <person name="Miyauchi S."/>
            <person name="Thiergart T."/>
            <person name="Pickel B."/>
            <person name="Atanasova L."/>
            <person name="Karlsson M."/>
            <person name="Huettel B."/>
            <person name="Barry K.W."/>
            <person name="Haridas S."/>
            <person name="Chen C."/>
            <person name="Bauer D."/>
            <person name="Andreopoulos W."/>
            <person name="Pangilinan J."/>
            <person name="LaButti K."/>
            <person name="Riley R."/>
            <person name="Lipzen A."/>
            <person name="Clum A."/>
            <person name="Drula E."/>
            <person name="Henrissat B."/>
            <person name="Kohler A."/>
            <person name="Grigoriev I.V."/>
            <person name="Martin F.M."/>
            <person name="Hacquard S."/>
        </authorList>
    </citation>
    <scope>NUCLEOTIDE SEQUENCE [LARGE SCALE GENOMIC DNA]</scope>
    <source>
        <strain evidence="1 2">MPI-SDFR-AT-0079</strain>
    </source>
</reference>